<dbReference type="Pfam" id="PF00583">
    <property type="entry name" value="Acetyltransf_1"/>
    <property type="match status" value="1"/>
</dbReference>
<reference evidence="2 3" key="1">
    <citation type="submission" date="2018-12" db="EMBL/GenBank/DDBJ databases">
        <title>Bacillus ochoae sp. nov., Paenibacillus whitsoniae sp. nov., Paenibacillus spiritus sp. nov. Isolated from the Mars Exploration Rover during spacecraft assembly.</title>
        <authorList>
            <person name="Seuylemezian A."/>
            <person name="Vaishampayan P."/>
        </authorList>
    </citation>
    <scope>NUCLEOTIDE SEQUENCE [LARGE SCALE GENOMIC DNA]</scope>
    <source>
        <strain evidence="2 3">MER 54</strain>
    </source>
</reference>
<proteinExistence type="predicted"/>
<dbReference type="Gene3D" id="3.40.630.30">
    <property type="match status" value="1"/>
</dbReference>
<evidence type="ECO:0000313" key="2">
    <source>
        <dbReference type="EMBL" id="RTE07152.1"/>
    </source>
</evidence>
<dbReference type="Proteomes" id="UP000276128">
    <property type="component" value="Unassembled WGS sequence"/>
</dbReference>
<feature type="domain" description="N-acetyltransferase" evidence="1">
    <location>
        <begin position="15"/>
        <end position="182"/>
    </location>
</feature>
<dbReference type="GO" id="GO:0016747">
    <property type="term" value="F:acyltransferase activity, transferring groups other than amino-acyl groups"/>
    <property type="evidence" value="ECO:0007669"/>
    <property type="project" value="InterPro"/>
</dbReference>
<sequence>MMYGATHDRRSFREMEIRKITKQDADSFWQLRLEGLQQSPTSFSSSHEEAMLLSHEQVLKRINEAEDNYILGCFDEAGELVGMAGFMRETSLKLKHKGFIWGVYVTQKARKQGIGRRLMEDIIRRAKELPGLMQISLSVTSSNLPAKRMYESLGFVTYGVESNALFVDGVLWDEDLMALQLL</sequence>
<keyword evidence="2" id="KW-0808">Transferase</keyword>
<organism evidence="2 3">
    <name type="scientific">Paenibacillus whitsoniae</name>
    <dbReference type="NCBI Taxonomy" id="2496558"/>
    <lineage>
        <taxon>Bacteria</taxon>
        <taxon>Bacillati</taxon>
        <taxon>Bacillota</taxon>
        <taxon>Bacilli</taxon>
        <taxon>Bacillales</taxon>
        <taxon>Paenibacillaceae</taxon>
        <taxon>Paenibacillus</taxon>
    </lineage>
</organism>
<name>A0A3S0A985_9BACL</name>
<gene>
    <name evidence="2" type="ORF">EJQ19_21610</name>
</gene>
<dbReference type="InterPro" id="IPR000182">
    <property type="entry name" value="GNAT_dom"/>
</dbReference>
<keyword evidence="3" id="KW-1185">Reference proteome</keyword>
<evidence type="ECO:0000313" key="3">
    <source>
        <dbReference type="Proteomes" id="UP000276128"/>
    </source>
</evidence>
<accession>A0A3S0A985</accession>
<dbReference type="PANTHER" id="PTHR43415:SF3">
    <property type="entry name" value="GNAT-FAMILY ACETYLTRANSFERASE"/>
    <property type="match status" value="1"/>
</dbReference>
<dbReference type="EMBL" id="RXHU01000066">
    <property type="protein sequence ID" value="RTE07152.1"/>
    <property type="molecule type" value="Genomic_DNA"/>
</dbReference>
<dbReference type="OrthoDB" id="9799092at2"/>
<dbReference type="SUPFAM" id="SSF55729">
    <property type="entry name" value="Acyl-CoA N-acyltransferases (Nat)"/>
    <property type="match status" value="1"/>
</dbReference>
<dbReference type="AlphaFoldDB" id="A0A3S0A985"/>
<evidence type="ECO:0000259" key="1">
    <source>
        <dbReference type="PROSITE" id="PS51186"/>
    </source>
</evidence>
<dbReference type="PROSITE" id="PS51186">
    <property type="entry name" value="GNAT"/>
    <property type="match status" value="1"/>
</dbReference>
<dbReference type="CDD" id="cd04301">
    <property type="entry name" value="NAT_SF"/>
    <property type="match status" value="1"/>
</dbReference>
<dbReference type="InterPro" id="IPR016181">
    <property type="entry name" value="Acyl_CoA_acyltransferase"/>
</dbReference>
<protein>
    <submittedName>
        <fullName evidence="2">GNAT family N-acetyltransferase</fullName>
    </submittedName>
</protein>
<dbReference type="PANTHER" id="PTHR43415">
    <property type="entry name" value="SPERMIDINE N(1)-ACETYLTRANSFERASE"/>
    <property type="match status" value="1"/>
</dbReference>
<comment type="caution">
    <text evidence="2">The sequence shown here is derived from an EMBL/GenBank/DDBJ whole genome shotgun (WGS) entry which is preliminary data.</text>
</comment>